<proteinExistence type="predicted"/>
<reference evidence="1 2" key="1">
    <citation type="submission" date="2018-07" db="EMBL/GenBank/DDBJ databases">
        <title>Genomic Encyclopedia of Type Strains, Phase IV (KMG-IV): sequencing the most valuable type-strain genomes for metagenomic binning, comparative biology and taxonomic classification.</title>
        <authorList>
            <person name="Goeker M."/>
        </authorList>
    </citation>
    <scope>NUCLEOTIDE SEQUENCE [LARGE SCALE GENOMIC DNA]</scope>
    <source>
        <strain evidence="1 2">DSM 27016</strain>
    </source>
</reference>
<dbReference type="Proteomes" id="UP000253034">
    <property type="component" value="Unassembled WGS sequence"/>
</dbReference>
<keyword evidence="2" id="KW-1185">Reference proteome</keyword>
<dbReference type="AlphaFoldDB" id="A0A369B6Q0"/>
<dbReference type="RefSeq" id="WP_114297842.1">
    <property type="nucleotide sequence ID" value="NZ_QPJT01000011.1"/>
</dbReference>
<sequence>MPKGTVKRIQTDMDVKKKAVKLVISHLKKKVPEEFIGAEHLKEWVEQMEKMLESSEFNIKELHEMRKNFNDVIERTVDEDIRFKLRDSWYSLGKALDKKVKIG</sequence>
<evidence type="ECO:0000313" key="2">
    <source>
        <dbReference type="Proteomes" id="UP000253034"/>
    </source>
</evidence>
<comment type="caution">
    <text evidence="1">The sequence shown here is derived from an EMBL/GenBank/DDBJ whole genome shotgun (WGS) entry which is preliminary data.</text>
</comment>
<name>A0A369B6Q0_9FIRM</name>
<protein>
    <submittedName>
        <fullName evidence="1">Uncharacterized protein</fullName>
    </submittedName>
</protein>
<dbReference type="OrthoDB" id="2083656at2"/>
<gene>
    <name evidence="1" type="ORF">DFR58_11131</name>
</gene>
<evidence type="ECO:0000313" key="1">
    <source>
        <dbReference type="EMBL" id="RCX16288.1"/>
    </source>
</evidence>
<dbReference type="EMBL" id="QPJT01000011">
    <property type="protein sequence ID" value="RCX16288.1"/>
    <property type="molecule type" value="Genomic_DNA"/>
</dbReference>
<organism evidence="1 2">
    <name type="scientific">Anaerobacterium chartisolvens</name>
    <dbReference type="NCBI Taxonomy" id="1297424"/>
    <lineage>
        <taxon>Bacteria</taxon>
        <taxon>Bacillati</taxon>
        <taxon>Bacillota</taxon>
        <taxon>Clostridia</taxon>
        <taxon>Eubacteriales</taxon>
        <taxon>Oscillospiraceae</taxon>
        <taxon>Anaerobacterium</taxon>
    </lineage>
</organism>
<accession>A0A369B6Q0</accession>